<dbReference type="Ensembl" id="ENSCMIT00000007037.1">
    <property type="protein sequence ID" value="ENSCMIP00000006822.1"/>
    <property type="gene ID" value="ENSCMIG00000003809.1"/>
</dbReference>
<dbReference type="InterPro" id="IPR051977">
    <property type="entry name" value="Rab11-interacting_regulator"/>
</dbReference>
<dbReference type="PANTHER" id="PTHR15726:SF5">
    <property type="entry name" value="RAB11 FAMILY-INTERACTING PROTEIN 4"/>
    <property type="match status" value="1"/>
</dbReference>
<proteinExistence type="predicted"/>
<protein>
    <submittedName>
        <fullName evidence="3">Rab11 family-interacting protein 4-like</fullName>
    </submittedName>
</protein>
<dbReference type="Proteomes" id="UP000314986">
    <property type="component" value="Unassembled WGS sequence"/>
</dbReference>
<evidence type="ECO:0000259" key="2">
    <source>
        <dbReference type="Pfam" id="PF25450"/>
    </source>
</evidence>
<accession>A0A4W3GUY8</accession>
<keyword evidence="1" id="KW-0175">Coiled coil</keyword>
<reference evidence="4" key="1">
    <citation type="journal article" date="2006" name="Science">
        <title>Ancient noncoding elements conserved in the human genome.</title>
        <authorList>
            <person name="Venkatesh B."/>
            <person name="Kirkness E.F."/>
            <person name="Loh Y.H."/>
            <person name="Halpern A.L."/>
            <person name="Lee A.P."/>
            <person name="Johnson J."/>
            <person name="Dandona N."/>
            <person name="Viswanathan L.D."/>
            <person name="Tay A."/>
            <person name="Venter J.C."/>
            <person name="Strausberg R.L."/>
            <person name="Brenner S."/>
        </authorList>
    </citation>
    <scope>NUCLEOTIDE SEQUENCE [LARGE SCALE GENOMIC DNA]</scope>
</reference>
<reference evidence="4" key="2">
    <citation type="journal article" date="2007" name="PLoS Biol.">
        <title>Survey sequencing and comparative analysis of the elephant shark (Callorhinchus milii) genome.</title>
        <authorList>
            <person name="Venkatesh B."/>
            <person name="Kirkness E.F."/>
            <person name="Loh Y.H."/>
            <person name="Halpern A.L."/>
            <person name="Lee A.P."/>
            <person name="Johnson J."/>
            <person name="Dandona N."/>
            <person name="Viswanathan L.D."/>
            <person name="Tay A."/>
            <person name="Venter J.C."/>
            <person name="Strausberg R.L."/>
            <person name="Brenner S."/>
        </authorList>
    </citation>
    <scope>NUCLEOTIDE SEQUENCE [LARGE SCALE GENOMIC DNA]</scope>
</reference>
<reference evidence="4" key="3">
    <citation type="journal article" date="2014" name="Nature">
        <title>Elephant shark genome provides unique insights into gnathostome evolution.</title>
        <authorList>
            <consortium name="International Elephant Shark Genome Sequencing Consortium"/>
            <person name="Venkatesh B."/>
            <person name="Lee A.P."/>
            <person name="Ravi V."/>
            <person name="Maurya A.K."/>
            <person name="Lian M.M."/>
            <person name="Swann J.B."/>
            <person name="Ohta Y."/>
            <person name="Flajnik M.F."/>
            <person name="Sutoh Y."/>
            <person name="Kasahara M."/>
            <person name="Hoon S."/>
            <person name="Gangu V."/>
            <person name="Roy S.W."/>
            <person name="Irimia M."/>
            <person name="Korzh V."/>
            <person name="Kondrychyn I."/>
            <person name="Lim Z.W."/>
            <person name="Tay B.H."/>
            <person name="Tohari S."/>
            <person name="Kong K.W."/>
            <person name="Ho S."/>
            <person name="Lorente-Galdos B."/>
            <person name="Quilez J."/>
            <person name="Marques-Bonet T."/>
            <person name="Raney B.J."/>
            <person name="Ingham P.W."/>
            <person name="Tay A."/>
            <person name="Hillier L.W."/>
            <person name="Minx P."/>
            <person name="Boehm T."/>
            <person name="Wilson R.K."/>
            <person name="Brenner S."/>
            <person name="Warren W.C."/>
        </authorList>
    </citation>
    <scope>NUCLEOTIDE SEQUENCE [LARGE SCALE GENOMIC DNA]</scope>
</reference>
<dbReference type="InterPro" id="IPR057316">
    <property type="entry name" value="Rab11-FIP3/4_dom"/>
</dbReference>
<reference evidence="3" key="5">
    <citation type="submission" date="2025-09" db="UniProtKB">
        <authorList>
            <consortium name="Ensembl"/>
        </authorList>
    </citation>
    <scope>IDENTIFICATION</scope>
</reference>
<evidence type="ECO:0000313" key="3">
    <source>
        <dbReference type="Ensembl" id="ENSCMIP00000006822.1"/>
    </source>
</evidence>
<dbReference type="PANTHER" id="PTHR15726">
    <property type="entry name" value="RAB11-FAMILY INTERACTING PROTEIN"/>
    <property type="match status" value="1"/>
</dbReference>
<dbReference type="GO" id="GO:0032154">
    <property type="term" value="C:cleavage furrow"/>
    <property type="evidence" value="ECO:0007669"/>
    <property type="project" value="TreeGrafter"/>
</dbReference>
<evidence type="ECO:0000256" key="1">
    <source>
        <dbReference type="SAM" id="Coils"/>
    </source>
</evidence>
<dbReference type="GO" id="GO:0030496">
    <property type="term" value="C:midbody"/>
    <property type="evidence" value="ECO:0007669"/>
    <property type="project" value="TreeGrafter"/>
</dbReference>
<dbReference type="AlphaFoldDB" id="A0A4W3GUY8"/>
<reference evidence="3" key="4">
    <citation type="submission" date="2025-08" db="UniProtKB">
        <authorList>
            <consortium name="Ensembl"/>
        </authorList>
    </citation>
    <scope>IDENTIFICATION</scope>
</reference>
<dbReference type="GO" id="GO:0055038">
    <property type="term" value="C:recycling endosome membrane"/>
    <property type="evidence" value="ECO:0007669"/>
    <property type="project" value="TreeGrafter"/>
</dbReference>
<dbReference type="STRING" id="7868.ENSCMIP00000006822"/>
<dbReference type="GO" id="GO:0030139">
    <property type="term" value="C:endocytic vesicle"/>
    <property type="evidence" value="ECO:0007669"/>
    <property type="project" value="TreeGrafter"/>
</dbReference>
<sequence length="161" mass="19309">MPCVWLCRVHALEEQLKDQETRAEEHLQEEERRQRDLLTRVEREKSSEIEILSFRAQQLEEENYELKTTATRLRSHSDKLDEERQRMTYKLEDTSLRLKDEMNLYKKMMDKMRQNRLEFQKEREATQEVSPTLPISCVCVSMWLYIVCVWLCVCGGLCVCG</sequence>
<feature type="coiled-coil region" evidence="1">
    <location>
        <begin position="9"/>
        <end position="129"/>
    </location>
</feature>
<name>A0A4W3GUY8_CALMI</name>
<organism evidence="3 4">
    <name type="scientific">Callorhinchus milii</name>
    <name type="common">Ghost shark</name>
    <dbReference type="NCBI Taxonomy" id="7868"/>
    <lineage>
        <taxon>Eukaryota</taxon>
        <taxon>Metazoa</taxon>
        <taxon>Chordata</taxon>
        <taxon>Craniata</taxon>
        <taxon>Vertebrata</taxon>
        <taxon>Chondrichthyes</taxon>
        <taxon>Holocephali</taxon>
        <taxon>Chimaeriformes</taxon>
        <taxon>Callorhinchidae</taxon>
        <taxon>Callorhinchus</taxon>
    </lineage>
</organism>
<dbReference type="GeneTree" id="ENSGT00440000033742"/>
<keyword evidence="4" id="KW-1185">Reference proteome</keyword>
<dbReference type="Pfam" id="PF25450">
    <property type="entry name" value="Rab11-FIP3"/>
    <property type="match status" value="1"/>
</dbReference>
<evidence type="ECO:0000313" key="4">
    <source>
        <dbReference type="Proteomes" id="UP000314986"/>
    </source>
</evidence>
<dbReference type="GO" id="GO:0032456">
    <property type="term" value="P:endocytic recycling"/>
    <property type="evidence" value="ECO:0007669"/>
    <property type="project" value="TreeGrafter"/>
</dbReference>
<dbReference type="GO" id="GO:0032465">
    <property type="term" value="P:regulation of cytokinesis"/>
    <property type="evidence" value="ECO:0007669"/>
    <property type="project" value="TreeGrafter"/>
</dbReference>
<dbReference type="InParanoid" id="A0A4W3GUY8"/>
<feature type="domain" description="Rab11-FIP3/4" evidence="2">
    <location>
        <begin position="8"/>
        <end position="117"/>
    </location>
</feature>